<dbReference type="PANTHER" id="PTHR30055">
    <property type="entry name" value="HTH-TYPE TRANSCRIPTIONAL REGULATOR RUTR"/>
    <property type="match status" value="1"/>
</dbReference>
<feature type="domain" description="HTH tetR-type" evidence="5">
    <location>
        <begin position="9"/>
        <end position="69"/>
    </location>
</feature>
<evidence type="ECO:0000259" key="5">
    <source>
        <dbReference type="PROSITE" id="PS50977"/>
    </source>
</evidence>
<evidence type="ECO:0000313" key="6">
    <source>
        <dbReference type="EMBL" id="MBE7323765.1"/>
    </source>
</evidence>
<dbReference type="Proteomes" id="UP000756387">
    <property type="component" value="Unassembled WGS sequence"/>
</dbReference>
<evidence type="ECO:0000256" key="1">
    <source>
        <dbReference type="ARBA" id="ARBA00023015"/>
    </source>
</evidence>
<dbReference type="InterPro" id="IPR023772">
    <property type="entry name" value="DNA-bd_HTH_TetR-type_CS"/>
</dbReference>
<keyword evidence="7" id="KW-1185">Reference proteome</keyword>
<comment type="caution">
    <text evidence="6">The sequence shown here is derived from an EMBL/GenBank/DDBJ whole genome shotgun (WGS) entry which is preliminary data.</text>
</comment>
<dbReference type="InterPro" id="IPR050109">
    <property type="entry name" value="HTH-type_TetR-like_transc_reg"/>
</dbReference>
<evidence type="ECO:0000256" key="2">
    <source>
        <dbReference type="ARBA" id="ARBA00023125"/>
    </source>
</evidence>
<feature type="DNA-binding region" description="H-T-H motif" evidence="4">
    <location>
        <begin position="32"/>
        <end position="51"/>
    </location>
</feature>
<dbReference type="InterPro" id="IPR049484">
    <property type="entry name" value="Rv0078-like_C"/>
</dbReference>
<reference evidence="6 7" key="1">
    <citation type="submission" date="2020-10" db="EMBL/GenBank/DDBJ databases">
        <title>Nocardioides sp. isolated from sludge.</title>
        <authorList>
            <person name="Zhang X."/>
        </authorList>
    </citation>
    <scope>NUCLEOTIDE SEQUENCE [LARGE SCALE GENOMIC DNA]</scope>
    <source>
        <strain evidence="6 7">Y6</strain>
    </source>
</reference>
<dbReference type="Gene3D" id="1.10.357.10">
    <property type="entry name" value="Tetracycline Repressor, domain 2"/>
    <property type="match status" value="1"/>
</dbReference>
<evidence type="ECO:0000256" key="3">
    <source>
        <dbReference type="ARBA" id="ARBA00023163"/>
    </source>
</evidence>
<protein>
    <submittedName>
        <fullName evidence="6">TetR/AcrR family transcriptional regulator</fullName>
    </submittedName>
</protein>
<sequence length="217" mass="22709">MSSTTPVNGSTKDDLVQVARRLFSEQGYATTSLDAVVAGARVTKGALYHHFDGKRDLFRAVHADVEAEAVRRIDAAAGLETDPWAAAQSGLRAFLEIAREPSYRRLIIQDGPAVLGIAHTEASARTTYTSVRRLVAAALGAGVWSVPEALVETFGRIVFGALSSAGARVATSQDPGAEASQVELAVGLLIAALRRVSTEHDSLEDAVAAISAPGLTS</sequence>
<dbReference type="EMBL" id="JADCSA010000003">
    <property type="protein sequence ID" value="MBE7323765.1"/>
    <property type="molecule type" value="Genomic_DNA"/>
</dbReference>
<dbReference type="Pfam" id="PF00440">
    <property type="entry name" value="TetR_N"/>
    <property type="match status" value="1"/>
</dbReference>
<gene>
    <name evidence="6" type="ORF">IEQ44_03765</name>
</gene>
<organism evidence="6 7">
    <name type="scientific">Nocardioides malaquae</name>
    <dbReference type="NCBI Taxonomy" id="2773426"/>
    <lineage>
        <taxon>Bacteria</taxon>
        <taxon>Bacillati</taxon>
        <taxon>Actinomycetota</taxon>
        <taxon>Actinomycetes</taxon>
        <taxon>Propionibacteriales</taxon>
        <taxon>Nocardioidaceae</taxon>
        <taxon>Nocardioides</taxon>
    </lineage>
</organism>
<dbReference type="PRINTS" id="PR00455">
    <property type="entry name" value="HTHTETR"/>
</dbReference>
<keyword evidence="3" id="KW-0804">Transcription</keyword>
<evidence type="ECO:0000256" key="4">
    <source>
        <dbReference type="PROSITE-ProRule" id="PRU00335"/>
    </source>
</evidence>
<evidence type="ECO:0000313" key="7">
    <source>
        <dbReference type="Proteomes" id="UP000756387"/>
    </source>
</evidence>
<dbReference type="PANTHER" id="PTHR30055:SF234">
    <property type="entry name" value="HTH-TYPE TRANSCRIPTIONAL REGULATOR BETI"/>
    <property type="match status" value="1"/>
</dbReference>
<dbReference type="InterPro" id="IPR009057">
    <property type="entry name" value="Homeodomain-like_sf"/>
</dbReference>
<keyword evidence="2 4" id="KW-0238">DNA-binding</keyword>
<proteinExistence type="predicted"/>
<dbReference type="PROSITE" id="PS01081">
    <property type="entry name" value="HTH_TETR_1"/>
    <property type="match status" value="1"/>
</dbReference>
<dbReference type="InterPro" id="IPR001647">
    <property type="entry name" value="HTH_TetR"/>
</dbReference>
<dbReference type="Pfam" id="PF21351">
    <property type="entry name" value="TetR_C_41"/>
    <property type="match status" value="1"/>
</dbReference>
<dbReference type="SUPFAM" id="SSF46689">
    <property type="entry name" value="Homeodomain-like"/>
    <property type="match status" value="1"/>
</dbReference>
<dbReference type="RefSeq" id="WP_193637107.1">
    <property type="nucleotide sequence ID" value="NZ_JADCSA010000003.1"/>
</dbReference>
<dbReference type="PROSITE" id="PS50977">
    <property type="entry name" value="HTH_TETR_2"/>
    <property type="match status" value="1"/>
</dbReference>
<keyword evidence="1" id="KW-0805">Transcription regulation</keyword>
<accession>A0ABR9RQV0</accession>
<name>A0ABR9RQV0_9ACTN</name>